<proteinExistence type="predicted"/>
<accession>A0A6L2L5M1</accession>
<feature type="region of interest" description="Disordered" evidence="1">
    <location>
        <begin position="1"/>
        <end position="73"/>
    </location>
</feature>
<comment type="caution">
    <text evidence="2">The sequence shown here is derived from an EMBL/GenBank/DDBJ whole genome shotgun (WGS) entry which is preliminary data.</text>
</comment>
<feature type="compositionally biased region" description="Low complexity" evidence="1">
    <location>
        <begin position="55"/>
        <end position="70"/>
    </location>
</feature>
<feature type="compositionally biased region" description="Basic and acidic residues" evidence="1">
    <location>
        <begin position="21"/>
        <end position="31"/>
    </location>
</feature>
<evidence type="ECO:0000313" key="2">
    <source>
        <dbReference type="EMBL" id="GEU57141.1"/>
    </source>
</evidence>
<feature type="compositionally biased region" description="Low complexity" evidence="1">
    <location>
        <begin position="1"/>
        <end position="14"/>
    </location>
</feature>
<protein>
    <submittedName>
        <fullName evidence="2">Uncharacterized protein</fullName>
    </submittedName>
</protein>
<evidence type="ECO:0000256" key="1">
    <source>
        <dbReference type="SAM" id="MobiDB-lite"/>
    </source>
</evidence>
<sequence>MDSRSTFSSSSKDSPGADFKTSGEDEKKYAEDPGNEDSEVPTTEEPRVNQEKDANVNNTNNINTVSPDNNAAGIKDNVVDENIVYGCADDPNILDLEEIGRFGDVEDDDSGDDMKNLDTYFQVSHVPTTRIHKDHSLNQVIRDLQSTTQTRQMTKKLEEYGFIQRISLLGFPAQSVGSPNTEALDSPCLLVLITETSQSRQHVLTSLIHIESYTSPTKSLFDDGSSRISIFTVNTFVSLRCSGKISRKMRRTLYYSL</sequence>
<dbReference type="EMBL" id="BKCJ010003781">
    <property type="protein sequence ID" value="GEU57141.1"/>
    <property type="molecule type" value="Genomic_DNA"/>
</dbReference>
<reference evidence="2" key="1">
    <citation type="journal article" date="2019" name="Sci. Rep.">
        <title>Draft genome of Tanacetum cinerariifolium, the natural source of mosquito coil.</title>
        <authorList>
            <person name="Yamashiro T."/>
            <person name="Shiraishi A."/>
            <person name="Satake H."/>
            <person name="Nakayama K."/>
        </authorList>
    </citation>
    <scope>NUCLEOTIDE SEQUENCE</scope>
</reference>
<gene>
    <name evidence="2" type="ORF">Tci_029119</name>
</gene>
<organism evidence="2">
    <name type="scientific">Tanacetum cinerariifolium</name>
    <name type="common">Dalmatian daisy</name>
    <name type="synonym">Chrysanthemum cinerariifolium</name>
    <dbReference type="NCBI Taxonomy" id="118510"/>
    <lineage>
        <taxon>Eukaryota</taxon>
        <taxon>Viridiplantae</taxon>
        <taxon>Streptophyta</taxon>
        <taxon>Embryophyta</taxon>
        <taxon>Tracheophyta</taxon>
        <taxon>Spermatophyta</taxon>
        <taxon>Magnoliopsida</taxon>
        <taxon>eudicotyledons</taxon>
        <taxon>Gunneridae</taxon>
        <taxon>Pentapetalae</taxon>
        <taxon>asterids</taxon>
        <taxon>campanulids</taxon>
        <taxon>Asterales</taxon>
        <taxon>Asteraceae</taxon>
        <taxon>Asteroideae</taxon>
        <taxon>Anthemideae</taxon>
        <taxon>Anthemidinae</taxon>
        <taxon>Tanacetum</taxon>
    </lineage>
</organism>
<feature type="compositionally biased region" description="Basic and acidic residues" evidence="1">
    <location>
        <begin position="44"/>
        <end position="54"/>
    </location>
</feature>
<dbReference type="AlphaFoldDB" id="A0A6L2L5M1"/>
<name>A0A6L2L5M1_TANCI</name>